<evidence type="ECO:0000259" key="5">
    <source>
        <dbReference type="PROSITE" id="PS50190"/>
    </source>
</evidence>
<name>A0A438CZJ7_VITVI</name>
<sequence>MTVELGCRMGSLPTVYLGLPLGAHHKAISMWDGDNLWKKVILVKYGQEGFGWRTNEARGTFGVGVWKEILKEANWCWDNIEFKVGKGTRVKFWIDHWCGNAALSKISPSYSPWRSMVMQWSMKCGTQALVKKEDSVFWKGGGHGIFGVKDAYNLLVAPNALAFPKKCIWVDKVPTKVAFFAWEATWAKVYIGEESSSLFGVASGHLRAVNNTSWSWDITFRCNLTDAEIVDLERLMSLLSSIHLSPSVLKAKAWVPSSLGAFLVKSYFSALSNSSNFVPFYLDNFLWKSRVPSKFKAFAWMLEKVCKDPQMLVDIYVNYDCDLEAPNLFERMVTTLSKIAQGTQNADPNSVAVSQTTTIKGSSLQCLVNVLKSLVDWERSHRDKHRKSTQSPEEELSARESFNRQPGKGIEYLISNRLVENTPASVAQFLRNTPSLDKAMIGDYLGQHEEFPLAVMHAYVDSMKFSGMKFDTAIREFLRGFRLPGEAQKIDRIMEKFAERYCADNPDLFKNADTAYVLAYAVIMLNTDAHNPMIYDSIVKEEIKMKDDAAGIGKGIKQKPEGEERGRLLAIFRNQGAKRGVFYTSQQIELVRPMVEAVGWPLLATFSVTMEEGDNKPRVLLCMEGFRAGIHITHVIGMDTMRYAFLTSLVRFTFLHAPKEMRSKNVEALRTLLALCDSETNSLQDTWNAVLECVSRLEFITSTPAIAATVMQASNQISRDAIFQSLRELAGKPAEQVFVNSVKLPSDSVVEFFTALCGVSAEELKQTPARVFSLQKLVEISYYNMARIRLCLNEVQFKEMAAFSEGRGVPKGGVEDWCRGESSSRRLRVWEEGGRKYRLECRSNDAGRYMLCSVRDLEAKRFCLVFPEGKGLVGGWFMLAQKLRALGITNQAIRNVDLGTSTSVKDDYRGKGKEKGEGVFPKAVRMETGELREALWVHVGERDLISREEQLSRCLVGCFGDSVEAVPSLSLLKEWVYERWSLKGDEEFFLQKWGPEVGCCRNGSHPKEVWVKVVGLPLHLWSREVFKSIGERCGGFIAVDEETTFFPELQWSRILVRVPGKVRPGTLQVVVGNFCWTVSLWWENPPWFSEVVARSAWFKEERREVRDEGRGDSRASGSVRVVQNGQSDLQARGTREQFVCGRRQGEAAEGRRPFAVDLGPSNSAFGPRKEKGQALKGNKNLGLSEEMSWAKGPLPLVLKRQAGEGHGFCGAVLLG</sequence>
<comment type="subcellular location">
    <subcellularLocation>
        <location evidence="2">Cytoplasm</location>
        <location evidence="2">Cytosol</location>
    </subcellularLocation>
    <subcellularLocation>
        <location evidence="1">Membrane</location>
        <topology evidence="1">Peripheral membrane protein</topology>
        <orientation evidence="1">Cytoplasmic side</orientation>
    </subcellularLocation>
</comment>
<dbReference type="PROSITE" id="PS50190">
    <property type="entry name" value="SEC7"/>
    <property type="match status" value="1"/>
</dbReference>
<evidence type="ECO:0000256" key="1">
    <source>
        <dbReference type="ARBA" id="ARBA00004287"/>
    </source>
</evidence>
<evidence type="ECO:0000313" key="6">
    <source>
        <dbReference type="EMBL" id="RVW28638.1"/>
    </source>
</evidence>
<comment type="caution">
    <text evidence="6">The sequence shown here is derived from an EMBL/GenBank/DDBJ whole genome shotgun (WGS) entry which is preliminary data.</text>
</comment>
<dbReference type="Gene3D" id="1.10.1000.11">
    <property type="entry name" value="Arf Nucleotide-binding Site Opener,domain 2"/>
    <property type="match status" value="1"/>
</dbReference>
<feature type="region of interest" description="Disordered" evidence="4">
    <location>
        <begin position="1156"/>
        <end position="1175"/>
    </location>
</feature>
<proteinExistence type="predicted"/>
<dbReference type="SMART" id="SM00222">
    <property type="entry name" value="Sec7"/>
    <property type="match status" value="1"/>
</dbReference>
<feature type="region of interest" description="Disordered" evidence="4">
    <location>
        <begin position="381"/>
        <end position="402"/>
    </location>
</feature>
<organism evidence="6 7">
    <name type="scientific">Vitis vinifera</name>
    <name type="common">Grape</name>
    <dbReference type="NCBI Taxonomy" id="29760"/>
    <lineage>
        <taxon>Eukaryota</taxon>
        <taxon>Viridiplantae</taxon>
        <taxon>Streptophyta</taxon>
        <taxon>Embryophyta</taxon>
        <taxon>Tracheophyta</taxon>
        <taxon>Spermatophyta</taxon>
        <taxon>Magnoliopsida</taxon>
        <taxon>eudicotyledons</taxon>
        <taxon>Gunneridae</taxon>
        <taxon>Pentapetalae</taxon>
        <taxon>rosids</taxon>
        <taxon>Vitales</taxon>
        <taxon>Vitaceae</taxon>
        <taxon>Viteae</taxon>
        <taxon>Vitis</taxon>
    </lineage>
</organism>
<dbReference type="Pfam" id="PF01369">
    <property type="entry name" value="Sec7"/>
    <property type="match status" value="1"/>
</dbReference>
<gene>
    <name evidence="6" type="primary">BIG5_3</name>
    <name evidence="6" type="ORF">CK203_081351</name>
</gene>
<dbReference type="Proteomes" id="UP000288805">
    <property type="component" value="Unassembled WGS sequence"/>
</dbReference>
<protein>
    <submittedName>
        <fullName evidence="6">Brefeldin A-inhibited guanine nucleotide-exchange protein 5</fullName>
    </submittedName>
</protein>
<dbReference type="Pfam" id="PF12783">
    <property type="entry name" value="Sec7-like_HUS"/>
    <property type="match status" value="1"/>
</dbReference>
<evidence type="ECO:0000256" key="3">
    <source>
        <dbReference type="ARBA" id="ARBA00022658"/>
    </source>
</evidence>
<keyword evidence="3" id="KW-0344">Guanine-nucleotide releasing factor</keyword>
<feature type="domain" description="SEC7" evidence="5">
    <location>
        <begin position="379"/>
        <end position="578"/>
    </location>
</feature>
<dbReference type="SUPFAM" id="SSF48425">
    <property type="entry name" value="Sec7 domain"/>
    <property type="match status" value="1"/>
</dbReference>
<dbReference type="GO" id="GO:0032012">
    <property type="term" value="P:regulation of ARF protein signal transduction"/>
    <property type="evidence" value="ECO:0007669"/>
    <property type="project" value="InterPro"/>
</dbReference>
<dbReference type="InterPro" id="IPR032691">
    <property type="entry name" value="Mon2/Sec7/BIG1-like_HUS"/>
</dbReference>
<evidence type="ECO:0000256" key="2">
    <source>
        <dbReference type="ARBA" id="ARBA00004514"/>
    </source>
</evidence>
<dbReference type="CDD" id="cd00171">
    <property type="entry name" value="Sec7"/>
    <property type="match status" value="1"/>
</dbReference>
<dbReference type="FunFam" id="1.10.220.20:FF:000002">
    <property type="entry name" value="Brefeldin A-inhibited guanine nucleotide-exchange protein 1"/>
    <property type="match status" value="1"/>
</dbReference>
<dbReference type="InterPro" id="IPR023394">
    <property type="entry name" value="Sec7_C_sf"/>
</dbReference>
<evidence type="ECO:0000256" key="4">
    <source>
        <dbReference type="SAM" id="MobiDB-lite"/>
    </source>
</evidence>
<accession>A0A438CZJ7</accession>
<dbReference type="GO" id="GO:0005085">
    <property type="term" value="F:guanyl-nucleotide exchange factor activity"/>
    <property type="evidence" value="ECO:0007669"/>
    <property type="project" value="UniProtKB-KW"/>
</dbReference>
<dbReference type="GO" id="GO:0005829">
    <property type="term" value="C:cytosol"/>
    <property type="evidence" value="ECO:0007669"/>
    <property type="project" value="UniProtKB-SubCell"/>
</dbReference>
<dbReference type="GO" id="GO:0016020">
    <property type="term" value="C:membrane"/>
    <property type="evidence" value="ECO:0007669"/>
    <property type="project" value="UniProtKB-SubCell"/>
</dbReference>
<dbReference type="EMBL" id="QGNW01001882">
    <property type="protein sequence ID" value="RVW28638.1"/>
    <property type="molecule type" value="Genomic_DNA"/>
</dbReference>
<dbReference type="AlphaFoldDB" id="A0A438CZJ7"/>
<dbReference type="PANTHER" id="PTHR10663:SF312">
    <property type="entry name" value="BREFELDIN A-INHIBITED GUANINE NUCLEOTIDE-EXCHANGE PROTEIN 5"/>
    <property type="match status" value="1"/>
</dbReference>
<reference evidence="6 7" key="1">
    <citation type="journal article" date="2018" name="PLoS Genet.">
        <title>Population sequencing reveals clonal diversity and ancestral inbreeding in the grapevine cultivar Chardonnay.</title>
        <authorList>
            <person name="Roach M.J."/>
            <person name="Johnson D.L."/>
            <person name="Bohlmann J."/>
            <person name="van Vuuren H.J."/>
            <person name="Jones S.J."/>
            <person name="Pretorius I.S."/>
            <person name="Schmidt S.A."/>
            <person name="Borneman A.R."/>
        </authorList>
    </citation>
    <scope>NUCLEOTIDE SEQUENCE [LARGE SCALE GENOMIC DNA]</scope>
    <source>
        <strain evidence="7">cv. Chardonnay</strain>
        <tissue evidence="6">Leaf</tissue>
    </source>
</reference>
<dbReference type="Gene3D" id="1.10.220.20">
    <property type="match status" value="1"/>
</dbReference>
<dbReference type="InterPro" id="IPR000904">
    <property type="entry name" value="Sec7_dom"/>
</dbReference>
<evidence type="ECO:0000313" key="7">
    <source>
        <dbReference type="Proteomes" id="UP000288805"/>
    </source>
</evidence>
<dbReference type="PANTHER" id="PTHR10663">
    <property type="entry name" value="GUANYL-NUCLEOTIDE EXCHANGE FACTOR"/>
    <property type="match status" value="1"/>
</dbReference>
<dbReference type="InterPro" id="IPR035999">
    <property type="entry name" value="Sec7_dom_sf"/>
</dbReference>